<organism evidence="2 3">
    <name type="scientific">Rhodopirellula baltica SWK14</name>
    <dbReference type="NCBI Taxonomy" id="993516"/>
    <lineage>
        <taxon>Bacteria</taxon>
        <taxon>Pseudomonadati</taxon>
        <taxon>Planctomycetota</taxon>
        <taxon>Planctomycetia</taxon>
        <taxon>Pirellulales</taxon>
        <taxon>Pirellulaceae</taxon>
        <taxon>Rhodopirellula</taxon>
    </lineage>
</organism>
<feature type="transmembrane region" description="Helical" evidence="1">
    <location>
        <begin position="105"/>
        <end position="123"/>
    </location>
</feature>
<protein>
    <submittedName>
        <fullName evidence="2">Uncharacterized protein</fullName>
    </submittedName>
</protein>
<keyword evidence="1" id="KW-1133">Transmembrane helix</keyword>
<gene>
    <name evidence="2" type="ORF">RBSWK_01682</name>
</gene>
<keyword evidence="1" id="KW-0812">Transmembrane</keyword>
<feature type="transmembrane region" description="Helical" evidence="1">
    <location>
        <begin position="143"/>
        <end position="161"/>
    </location>
</feature>
<dbReference type="EMBL" id="AMWG01000035">
    <property type="protein sequence ID" value="ELP34406.1"/>
    <property type="molecule type" value="Genomic_DNA"/>
</dbReference>
<dbReference type="PATRIC" id="fig|993516.3.peg.1794"/>
<feature type="transmembrane region" description="Helical" evidence="1">
    <location>
        <begin position="241"/>
        <end position="261"/>
    </location>
</feature>
<feature type="transmembrane region" description="Helical" evidence="1">
    <location>
        <begin position="193"/>
        <end position="210"/>
    </location>
</feature>
<feature type="transmembrane region" description="Helical" evidence="1">
    <location>
        <begin position="376"/>
        <end position="396"/>
    </location>
</feature>
<comment type="caution">
    <text evidence="2">The sequence shown here is derived from an EMBL/GenBank/DDBJ whole genome shotgun (WGS) entry which is preliminary data.</text>
</comment>
<accession>L7CMX1</accession>
<dbReference type="RefSeq" id="WP_007336849.1">
    <property type="nucleotide sequence ID" value="NZ_AMWG01000035.1"/>
</dbReference>
<reference evidence="2 3" key="1">
    <citation type="journal article" date="2013" name="Mar. Genomics">
        <title>Expression of sulfatases in Rhodopirellula baltica and the diversity of sulfatases in the genus Rhodopirellula.</title>
        <authorList>
            <person name="Wegner C.E."/>
            <person name="Richter-Heitmann T."/>
            <person name="Klindworth A."/>
            <person name="Klockow C."/>
            <person name="Richter M."/>
            <person name="Achstetter T."/>
            <person name="Glockner F.O."/>
            <person name="Harder J."/>
        </authorList>
    </citation>
    <scope>NUCLEOTIDE SEQUENCE [LARGE SCALE GENOMIC DNA]</scope>
    <source>
        <strain evidence="2 3">SWK14</strain>
    </source>
</reference>
<evidence type="ECO:0000313" key="2">
    <source>
        <dbReference type="EMBL" id="ELP34406.1"/>
    </source>
</evidence>
<evidence type="ECO:0000313" key="3">
    <source>
        <dbReference type="Proteomes" id="UP000010959"/>
    </source>
</evidence>
<name>L7CMX1_RHOBT</name>
<dbReference type="AlphaFoldDB" id="L7CMX1"/>
<proteinExistence type="predicted"/>
<keyword evidence="1" id="KW-0472">Membrane</keyword>
<feature type="transmembrane region" description="Helical" evidence="1">
    <location>
        <begin position="29"/>
        <end position="53"/>
    </location>
</feature>
<feature type="transmembrane region" description="Helical" evidence="1">
    <location>
        <begin position="73"/>
        <end position="93"/>
    </location>
</feature>
<sequence length="468" mass="51627">MFQSSLADTPQIGFSPDGLAAVRRSQITYLYLLVGLLATVSAIPITALATILFAMVLVDFMLAIDESPPVRELAGLISTLQYVFGPMLLYTFFNDHYRYRMYVPPDTYFAFAVPATCLFLVALRVRLPFGTTTMQLPVANKESLGLGLILVGVGIASGVLVRFGPGSLAFAFYLLANLRYVGAIYVYMSENQFRWPIIALVVSGIFLTSAKQGMFHELLLWGSLGGCYWFTGKQRSLSAKVTFIAAGIAAVMVIQIVKPIYRQQMGVRDDVSFVGTARDVVVSDLFLSEKSLENVVTRISQGWIISAAMKTVPKHREFANGKTIEDALVAAFVPRILVADKKGANVRANLNRYTFLKVGKRTQMGLGPLGECWVNFGYFGGILGLAVFGLLLNSVFHIIGKLSWRNEYFFYCLPIIFLQVIKAETEFQTIFNHLTKSSLVVFASYQGFRIAGLIAARRVSERATGGSF</sequence>
<evidence type="ECO:0000256" key="1">
    <source>
        <dbReference type="SAM" id="Phobius"/>
    </source>
</evidence>
<dbReference type="Proteomes" id="UP000010959">
    <property type="component" value="Unassembled WGS sequence"/>
</dbReference>
<feature type="transmembrane region" description="Helical" evidence="1">
    <location>
        <begin position="168"/>
        <end position="187"/>
    </location>
</feature>